<name>A0A4Z2IID6_9TELE</name>
<reference evidence="2 3" key="1">
    <citation type="submission" date="2019-03" db="EMBL/GenBank/DDBJ databases">
        <title>First draft genome of Liparis tanakae, snailfish: a comprehensive survey of snailfish specific genes.</title>
        <authorList>
            <person name="Kim W."/>
            <person name="Song I."/>
            <person name="Jeong J.-H."/>
            <person name="Kim D."/>
            <person name="Kim S."/>
            <person name="Ryu S."/>
            <person name="Song J.Y."/>
            <person name="Lee S.K."/>
        </authorList>
    </citation>
    <scope>NUCLEOTIDE SEQUENCE [LARGE SCALE GENOMIC DNA]</scope>
    <source>
        <tissue evidence="2">Muscle</tissue>
    </source>
</reference>
<evidence type="ECO:0000256" key="1">
    <source>
        <dbReference type="SAM" id="MobiDB-lite"/>
    </source>
</evidence>
<organism evidence="2 3">
    <name type="scientific">Liparis tanakae</name>
    <name type="common">Tanaka's snailfish</name>
    <dbReference type="NCBI Taxonomy" id="230148"/>
    <lineage>
        <taxon>Eukaryota</taxon>
        <taxon>Metazoa</taxon>
        <taxon>Chordata</taxon>
        <taxon>Craniata</taxon>
        <taxon>Vertebrata</taxon>
        <taxon>Euteleostomi</taxon>
        <taxon>Actinopterygii</taxon>
        <taxon>Neopterygii</taxon>
        <taxon>Teleostei</taxon>
        <taxon>Neoteleostei</taxon>
        <taxon>Acanthomorphata</taxon>
        <taxon>Eupercaria</taxon>
        <taxon>Perciformes</taxon>
        <taxon>Cottioidei</taxon>
        <taxon>Cottales</taxon>
        <taxon>Liparidae</taxon>
        <taxon>Liparis</taxon>
    </lineage>
</organism>
<evidence type="ECO:0000313" key="3">
    <source>
        <dbReference type="Proteomes" id="UP000314294"/>
    </source>
</evidence>
<evidence type="ECO:0000313" key="2">
    <source>
        <dbReference type="EMBL" id="TNN77072.1"/>
    </source>
</evidence>
<feature type="region of interest" description="Disordered" evidence="1">
    <location>
        <begin position="111"/>
        <end position="130"/>
    </location>
</feature>
<accession>A0A4Z2IID6</accession>
<keyword evidence="3" id="KW-1185">Reference proteome</keyword>
<dbReference type="AlphaFoldDB" id="A0A4Z2IID6"/>
<comment type="caution">
    <text evidence="2">The sequence shown here is derived from an EMBL/GenBank/DDBJ whole genome shotgun (WGS) entry which is preliminary data.</text>
</comment>
<feature type="compositionally biased region" description="Polar residues" evidence="1">
    <location>
        <begin position="67"/>
        <end position="78"/>
    </location>
</feature>
<protein>
    <submittedName>
        <fullName evidence="2">Uncharacterized protein</fullName>
    </submittedName>
</protein>
<gene>
    <name evidence="2" type="ORF">EYF80_012710</name>
</gene>
<feature type="compositionally biased region" description="Basic residues" evidence="1">
    <location>
        <begin position="116"/>
        <end position="130"/>
    </location>
</feature>
<feature type="region of interest" description="Disordered" evidence="1">
    <location>
        <begin position="1"/>
        <end position="80"/>
    </location>
</feature>
<dbReference type="EMBL" id="SRLO01000087">
    <property type="protein sequence ID" value="TNN77072.1"/>
    <property type="molecule type" value="Genomic_DNA"/>
</dbReference>
<feature type="compositionally biased region" description="Basic and acidic residues" evidence="1">
    <location>
        <begin position="19"/>
        <end position="65"/>
    </location>
</feature>
<sequence length="130" mass="14740">MRTPIWLRPSVSLEEEQREEWLSEKDEANGEGKSERKTERKAHRVTEHRSGGGERYSEEETRDGSEASESSIKTSLTSRPERDIVCGALTSPSPSHVCVPVGYADAEMRMAQMKKEKARKRGGRGHKERK</sequence>
<dbReference type="Proteomes" id="UP000314294">
    <property type="component" value="Unassembled WGS sequence"/>
</dbReference>
<proteinExistence type="predicted"/>